<comment type="caution">
    <text evidence="3">The sequence shown here is derived from an EMBL/GenBank/DDBJ whole genome shotgun (WGS) entry which is preliminary data.</text>
</comment>
<evidence type="ECO:0000256" key="1">
    <source>
        <dbReference type="ARBA" id="ARBA00006484"/>
    </source>
</evidence>
<evidence type="ECO:0000313" key="4">
    <source>
        <dbReference type="Proteomes" id="UP000029393"/>
    </source>
</evidence>
<dbReference type="PANTHER" id="PTHR42901:SF1">
    <property type="entry name" value="ALCOHOL DEHYDROGENASE"/>
    <property type="match status" value="1"/>
</dbReference>
<dbReference type="Proteomes" id="UP000029393">
    <property type="component" value="Unassembled WGS sequence"/>
</dbReference>
<protein>
    <recommendedName>
        <fullName evidence="5">Short-chain dehydrogenase</fullName>
    </recommendedName>
</protein>
<name>A0A091BB14_9GAMM</name>
<evidence type="ECO:0000256" key="2">
    <source>
        <dbReference type="ARBA" id="ARBA00023002"/>
    </source>
</evidence>
<dbReference type="PANTHER" id="PTHR42901">
    <property type="entry name" value="ALCOHOL DEHYDROGENASE"/>
    <property type="match status" value="1"/>
</dbReference>
<dbReference type="InterPro" id="IPR036291">
    <property type="entry name" value="NAD(P)-bd_dom_sf"/>
</dbReference>
<reference evidence="3 4" key="1">
    <citation type="submission" date="2013-09" db="EMBL/GenBank/DDBJ databases">
        <title>Genome sequencing of Arenimonas metalli.</title>
        <authorList>
            <person name="Chen F."/>
            <person name="Wang G."/>
        </authorList>
    </citation>
    <scope>NUCLEOTIDE SEQUENCE [LARGE SCALE GENOMIC DNA]</scope>
    <source>
        <strain evidence="3 4">CF5-1</strain>
    </source>
</reference>
<dbReference type="EMBL" id="AVCK01000004">
    <property type="protein sequence ID" value="KFN47999.1"/>
    <property type="molecule type" value="Genomic_DNA"/>
</dbReference>
<sequence>MSEAAPPIPAVADQALAGRTVLVTGAHGGLGAEAAKACARAGATVVLLGRKVPKLNRVYDAVKALGPEPALYPVDLAGADPADYAELAARIAGELGGLHGLLHCAAEFKGLAPLEATPPEDFVRALHVNLTAPWLLTQACLPWLRKAGDSAVVFVTDDPARVGKAYWGPYGLAKQGLVALVRQLSAETDATPVRVSALEPGPMRTDLRARAYADEAQLRVPAPAAYAPACVHLLSPAGAAWRGQVFAPRAAG</sequence>
<dbReference type="InterPro" id="IPR002347">
    <property type="entry name" value="SDR_fam"/>
</dbReference>
<comment type="similarity">
    <text evidence="1">Belongs to the short-chain dehydrogenases/reductases (SDR) family.</text>
</comment>
<dbReference type="SUPFAM" id="SSF51735">
    <property type="entry name" value="NAD(P)-binding Rossmann-fold domains"/>
    <property type="match status" value="1"/>
</dbReference>
<dbReference type="STRING" id="1384056.N787_07325"/>
<organism evidence="3 4">
    <name type="scientific">Arenimonas metalli CF5-1</name>
    <dbReference type="NCBI Taxonomy" id="1384056"/>
    <lineage>
        <taxon>Bacteria</taxon>
        <taxon>Pseudomonadati</taxon>
        <taxon>Pseudomonadota</taxon>
        <taxon>Gammaproteobacteria</taxon>
        <taxon>Lysobacterales</taxon>
        <taxon>Lysobacteraceae</taxon>
        <taxon>Arenimonas</taxon>
    </lineage>
</organism>
<dbReference type="Pfam" id="PF00106">
    <property type="entry name" value="adh_short"/>
    <property type="match status" value="1"/>
</dbReference>
<dbReference type="eggNOG" id="COG1028">
    <property type="taxonomic scope" value="Bacteria"/>
</dbReference>
<dbReference type="PRINTS" id="PR00081">
    <property type="entry name" value="GDHRDH"/>
</dbReference>
<accession>A0A091BB14</accession>
<gene>
    <name evidence="3" type="ORF">N787_07325</name>
</gene>
<dbReference type="RefSeq" id="WP_034210312.1">
    <property type="nucleotide sequence ID" value="NZ_AVCK01000004.1"/>
</dbReference>
<evidence type="ECO:0008006" key="5">
    <source>
        <dbReference type="Google" id="ProtNLM"/>
    </source>
</evidence>
<dbReference type="Gene3D" id="3.40.50.720">
    <property type="entry name" value="NAD(P)-binding Rossmann-like Domain"/>
    <property type="match status" value="1"/>
</dbReference>
<dbReference type="AlphaFoldDB" id="A0A091BB14"/>
<evidence type="ECO:0000313" key="3">
    <source>
        <dbReference type="EMBL" id="KFN47999.1"/>
    </source>
</evidence>
<dbReference type="OrthoDB" id="9790785at2"/>
<keyword evidence="2" id="KW-0560">Oxidoreductase</keyword>
<dbReference type="PATRIC" id="fig|1384056.3.peg.341"/>
<dbReference type="GO" id="GO:0016491">
    <property type="term" value="F:oxidoreductase activity"/>
    <property type="evidence" value="ECO:0007669"/>
    <property type="project" value="UniProtKB-KW"/>
</dbReference>
<proteinExistence type="inferred from homology"/>
<keyword evidence="4" id="KW-1185">Reference proteome</keyword>